<evidence type="ECO:0000256" key="1">
    <source>
        <dbReference type="SAM" id="MobiDB-lite"/>
    </source>
</evidence>
<evidence type="ECO:0000313" key="2">
    <source>
        <dbReference type="EMBL" id="QHT07423.1"/>
    </source>
</evidence>
<organism evidence="2">
    <name type="scientific">viral metagenome</name>
    <dbReference type="NCBI Taxonomy" id="1070528"/>
    <lineage>
        <taxon>unclassified sequences</taxon>
        <taxon>metagenomes</taxon>
        <taxon>organismal metagenomes</taxon>
    </lineage>
</organism>
<feature type="region of interest" description="Disordered" evidence="1">
    <location>
        <begin position="56"/>
        <end position="79"/>
    </location>
</feature>
<name>A0A6C0CT41_9ZZZZ</name>
<protein>
    <submittedName>
        <fullName evidence="2">Uncharacterized protein</fullName>
    </submittedName>
</protein>
<sequence length="176" mass="18355">MAQAVYGLVGAPAAGPAAEAPAAERYVFAPRDIISPYAMTWDAYINKLKPKLTQLRPSAPSRAAPAPAQEQAAPAGDRGSTIRNIKAFIKSNNPDGVRPPPADGVNGWSNGSIDRLVDAAAAALPADPPGIPFNRANLLNSIRPLMSDQARQNQARGVGKNGIVVNPIFPFANIGV</sequence>
<dbReference type="EMBL" id="MN739481">
    <property type="protein sequence ID" value="QHT07423.1"/>
    <property type="molecule type" value="Genomic_DNA"/>
</dbReference>
<proteinExistence type="predicted"/>
<feature type="compositionally biased region" description="Low complexity" evidence="1">
    <location>
        <begin position="56"/>
        <end position="75"/>
    </location>
</feature>
<dbReference type="AlphaFoldDB" id="A0A6C0CT41"/>
<reference evidence="2" key="1">
    <citation type="journal article" date="2020" name="Nature">
        <title>Giant virus diversity and host interactions through global metagenomics.</title>
        <authorList>
            <person name="Schulz F."/>
            <person name="Roux S."/>
            <person name="Paez-Espino D."/>
            <person name="Jungbluth S."/>
            <person name="Walsh D.A."/>
            <person name="Denef V.J."/>
            <person name="McMahon K.D."/>
            <person name="Konstantinidis K.T."/>
            <person name="Eloe-Fadrosh E.A."/>
            <person name="Kyrpides N.C."/>
            <person name="Woyke T."/>
        </authorList>
    </citation>
    <scope>NUCLEOTIDE SEQUENCE</scope>
    <source>
        <strain evidence="2">GVMAG-M-3300021963-12</strain>
    </source>
</reference>
<accession>A0A6C0CT41</accession>